<sequence>MVTRCFRTHSDTDEVSVTVVDDEEDEDSDFVPSGDESSESSQPSPDIEHLELIAELTWQPSRPSIEANYHSTQVAELPEGWFRYEGVRDVRYGIDGRLQSGVNWTYSYADASFLDARNRRLLLNEERNQRATKRDLHRHHQ</sequence>
<evidence type="ECO:0000313" key="2">
    <source>
        <dbReference type="EMBL" id="GMF58844.1"/>
    </source>
</evidence>
<dbReference type="AlphaFoldDB" id="A0A9W7D583"/>
<feature type="compositionally biased region" description="Acidic residues" evidence="1">
    <location>
        <begin position="20"/>
        <end position="29"/>
    </location>
</feature>
<feature type="compositionally biased region" description="Low complexity" evidence="1">
    <location>
        <begin position="32"/>
        <end position="45"/>
    </location>
</feature>
<accession>A0A9W7D583</accession>
<gene>
    <name evidence="2" type="ORF">Pfra01_002537300</name>
</gene>
<evidence type="ECO:0000256" key="1">
    <source>
        <dbReference type="SAM" id="MobiDB-lite"/>
    </source>
</evidence>
<protein>
    <submittedName>
        <fullName evidence="2">Unnamed protein product</fullName>
    </submittedName>
</protein>
<reference evidence="2" key="1">
    <citation type="submission" date="2023-04" db="EMBL/GenBank/DDBJ databases">
        <title>Phytophthora fragariaefolia NBRC 109709.</title>
        <authorList>
            <person name="Ichikawa N."/>
            <person name="Sato H."/>
            <person name="Tonouchi N."/>
        </authorList>
    </citation>
    <scope>NUCLEOTIDE SEQUENCE</scope>
    <source>
        <strain evidence="2">NBRC 109709</strain>
    </source>
</reference>
<feature type="region of interest" description="Disordered" evidence="1">
    <location>
        <begin position="1"/>
        <end position="46"/>
    </location>
</feature>
<organism evidence="2 3">
    <name type="scientific">Phytophthora fragariaefolia</name>
    <dbReference type="NCBI Taxonomy" id="1490495"/>
    <lineage>
        <taxon>Eukaryota</taxon>
        <taxon>Sar</taxon>
        <taxon>Stramenopiles</taxon>
        <taxon>Oomycota</taxon>
        <taxon>Peronosporomycetes</taxon>
        <taxon>Peronosporales</taxon>
        <taxon>Peronosporaceae</taxon>
        <taxon>Phytophthora</taxon>
    </lineage>
</organism>
<dbReference type="EMBL" id="BSXT01004754">
    <property type="protein sequence ID" value="GMF58844.1"/>
    <property type="molecule type" value="Genomic_DNA"/>
</dbReference>
<name>A0A9W7D583_9STRA</name>
<keyword evidence="3" id="KW-1185">Reference proteome</keyword>
<evidence type="ECO:0000313" key="3">
    <source>
        <dbReference type="Proteomes" id="UP001165121"/>
    </source>
</evidence>
<comment type="caution">
    <text evidence="2">The sequence shown here is derived from an EMBL/GenBank/DDBJ whole genome shotgun (WGS) entry which is preliminary data.</text>
</comment>
<dbReference type="Proteomes" id="UP001165121">
    <property type="component" value="Unassembled WGS sequence"/>
</dbReference>
<proteinExistence type="predicted"/>